<gene>
    <name evidence="1" type="ORF">ABVT43_11905</name>
</gene>
<dbReference type="EMBL" id="JBEVCJ010000013">
    <property type="protein sequence ID" value="MET1255833.1"/>
    <property type="molecule type" value="Genomic_DNA"/>
</dbReference>
<evidence type="ECO:0000313" key="1">
    <source>
        <dbReference type="EMBL" id="MET1255833.1"/>
    </source>
</evidence>
<evidence type="ECO:0000313" key="2">
    <source>
        <dbReference type="Proteomes" id="UP001548189"/>
    </source>
</evidence>
<comment type="caution">
    <text evidence="1">The sequence shown here is derived from an EMBL/GenBank/DDBJ whole genome shotgun (WGS) entry which is preliminary data.</text>
</comment>
<protein>
    <recommendedName>
        <fullName evidence="3">DUF2695 domain-containing protein</fullName>
    </recommendedName>
</protein>
<proteinExistence type="predicted"/>
<dbReference type="RefSeq" id="WP_353896417.1">
    <property type="nucleotide sequence ID" value="NZ_JBEVCJ010000013.1"/>
</dbReference>
<accession>A0ABV2BVM7</accession>
<dbReference type="Proteomes" id="UP001548189">
    <property type="component" value="Unassembled WGS sequence"/>
</dbReference>
<organism evidence="1 2">
    <name type="scientific">Aliikangiella maris</name>
    <dbReference type="NCBI Taxonomy" id="3162458"/>
    <lineage>
        <taxon>Bacteria</taxon>
        <taxon>Pseudomonadati</taxon>
        <taxon>Pseudomonadota</taxon>
        <taxon>Gammaproteobacteria</taxon>
        <taxon>Oceanospirillales</taxon>
        <taxon>Pleioneaceae</taxon>
        <taxon>Aliikangiella</taxon>
    </lineage>
</organism>
<sequence length="88" mass="10236">MSLTNSNEVEVIQYLESLAKLEDFYMHKFIESGRHLIHYFDGQGQSWALMEDDDQFVELCIEYLVKYGAPTFVDVEEMKRFEAGKCAG</sequence>
<evidence type="ECO:0008006" key="3">
    <source>
        <dbReference type="Google" id="ProtNLM"/>
    </source>
</evidence>
<name>A0ABV2BVM7_9GAMM</name>
<keyword evidence="2" id="KW-1185">Reference proteome</keyword>
<reference evidence="1 2" key="1">
    <citation type="submission" date="2024-06" db="EMBL/GenBank/DDBJ databases">
        <authorList>
            <person name="Li F."/>
        </authorList>
    </citation>
    <scope>NUCLEOTIDE SEQUENCE [LARGE SCALE GENOMIC DNA]</scope>
    <source>
        <strain evidence="1 2">GXAS 311</strain>
    </source>
</reference>